<dbReference type="InterPro" id="IPR032675">
    <property type="entry name" value="LRR_dom_sf"/>
</dbReference>
<dbReference type="InterPro" id="IPR036047">
    <property type="entry name" value="F-box-like_dom_sf"/>
</dbReference>
<protein>
    <recommendedName>
        <fullName evidence="1">F-box domain-containing protein</fullName>
    </recommendedName>
</protein>
<accession>A0AAV0ELL2</accession>
<dbReference type="InterPro" id="IPR055411">
    <property type="entry name" value="LRR_FXL15/At3g58940/PEG3-like"/>
</dbReference>
<dbReference type="PANTHER" id="PTHR31639:SF333">
    <property type="entry name" value="F-BOX DOMAIN, FBD DOMAIN, LEUCINE-RICH REPEAT DOMAIN, L DOMAIN-LIKE PROTEIN-RELATED"/>
    <property type="match status" value="1"/>
</dbReference>
<gene>
    <name evidence="2" type="ORF">CEPIT_LOCUS13717</name>
    <name evidence="3" type="ORF">CEPIT_LOCUS25733</name>
</gene>
<dbReference type="Gene3D" id="3.80.10.10">
    <property type="entry name" value="Ribonuclease Inhibitor"/>
    <property type="match status" value="1"/>
</dbReference>
<sequence>MRRSSCRRRKSAAKELPREIMETILERLPTRDAARCALLSTQWRAAWYSQGRLVFDWAFCCSITSMYKFNKASQDECFSVVSIINSILMLRSGPIRIFTLDYPGRLNDLCRAMPLPQANMDGWCVFLSKNGVEELDLSTSHPGHFKLPSCIVSCNTIKHLTLECFDFSLPVNAGCIFPGLLSAVFRRVWFRGNYDQGLVFSIPNLEKLAFDSCTGVTNFVIRAPKLKSLTLFRCVIRGNSIQSGLTLALILSNVKTLAICFSLSSDTAVSRGTDVTFQTAINLREGKLDSFNFGFEKHLIFVVELLKKTPRLCTLEINIQEGSREGDPALLEDLFKANFRMLEKLTLNRFHGSKMELCLVKLLLSKSPALQKVVIHGAQDINDSWALRAPEKFLSFPRASPKVHIVYNSWSTNP</sequence>
<evidence type="ECO:0000313" key="3">
    <source>
        <dbReference type="EMBL" id="CAH9124103.1"/>
    </source>
</evidence>
<dbReference type="InterPro" id="IPR001810">
    <property type="entry name" value="F-box_dom"/>
</dbReference>
<dbReference type="SMART" id="SM00256">
    <property type="entry name" value="FBOX"/>
    <property type="match status" value="1"/>
</dbReference>
<dbReference type="EMBL" id="CAMAPF010000087">
    <property type="protein sequence ID" value="CAH9096378.1"/>
    <property type="molecule type" value="Genomic_DNA"/>
</dbReference>
<evidence type="ECO:0000259" key="1">
    <source>
        <dbReference type="SMART" id="SM00256"/>
    </source>
</evidence>
<evidence type="ECO:0000313" key="2">
    <source>
        <dbReference type="EMBL" id="CAH9096378.1"/>
    </source>
</evidence>
<reference evidence="3" key="1">
    <citation type="submission" date="2022-07" db="EMBL/GenBank/DDBJ databases">
        <authorList>
            <person name="Macas J."/>
            <person name="Novak P."/>
            <person name="Neumann P."/>
        </authorList>
    </citation>
    <scope>NUCLEOTIDE SEQUENCE</scope>
</reference>
<evidence type="ECO:0000313" key="4">
    <source>
        <dbReference type="Proteomes" id="UP001152523"/>
    </source>
</evidence>
<dbReference type="Gene3D" id="1.20.1280.50">
    <property type="match status" value="1"/>
</dbReference>
<feature type="domain" description="F-box" evidence="1">
    <location>
        <begin position="16"/>
        <end position="56"/>
    </location>
</feature>
<proteinExistence type="predicted"/>
<dbReference type="Proteomes" id="UP001152523">
    <property type="component" value="Unassembled WGS sequence"/>
</dbReference>
<dbReference type="EMBL" id="CAMAPF010000933">
    <property type="protein sequence ID" value="CAH9124103.1"/>
    <property type="molecule type" value="Genomic_DNA"/>
</dbReference>
<name>A0AAV0ELL2_9ASTE</name>
<dbReference type="AlphaFoldDB" id="A0AAV0ELL2"/>
<keyword evidence="4" id="KW-1185">Reference proteome</keyword>
<dbReference type="Pfam" id="PF24758">
    <property type="entry name" value="LRR_At5g56370"/>
    <property type="match status" value="1"/>
</dbReference>
<comment type="caution">
    <text evidence="3">The sequence shown here is derived from an EMBL/GenBank/DDBJ whole genome shotgun (WGS) entry which is preliminary data.</text>
</comment>
<dbReference type="Pfam" id="PF00646">
    <property type="entry name" value="F-box"/>
    <property type="match status" value="1"/>
</dbReference>
<dbReference type="SUPFAM" id="SSF52047">
    <property type="entry name" value="RNI-like"/>
    <property type="match status" value="1"/>
</dbReference>
<organism evidence="3 4">
    <name type="scientific">Cuscuta epithymum</name>
    <dbReference type="NCBI Taxonomy" id="186058"/>
    <lineage>
        <taxon>Eukaryota</taxon>
        <taxon>Viridiplantae</taxon>
        <taxon>Streptophyta</taxon>
        <taxon>Embryophyta</taxon>
        <taxon>Tracheophyta</taxon>
        <taxon>Spermatophyta</taxon>
        <taxon>Magnoliopsida</taxon>
        <taxon>eudicotyledons</taxon>
        <taxon>Gunneridae</taxon>
        <taxon>Pentapetalae</taxon>
        <taxon>asterids</taxon>
        <taxon>lamiids</taxon>
        <taxon>Solanales</taxon>
        <taxon>Convolvulaceae</taxon>
        <taxon>Cuscuteae</taxon>
        <taxon>Cuscuta</taxon>
        <taxon>Cuscuta subgen. Cuscuta</taxon>
    </lineage>
</organism>
<dbReference type="SUPFAM" id="SSF81383">
    <property type="entry name" value="F-box domain"/>
    <property type="match status" value="1"/>
</dbReference>
<dbReference type="PANTHER" id="PTHR31639">
    <property type="entry name" value="F-BOX PROTEIN-LIKE"/>
    <property type="match status" value="1"/>
</dbReference>